<comment type="function">
    <text evidence="6">Transcriptional repressor that regulates multiple aspects of plant growth and development.</text>
</comment>
<evidence type="ECO:0000313" key="9">
    <source>
        <dbReference type="RefSeq" id="XP_010244298.1"/>
    </source>
</evidence>
<feature type="compositionally biased region" description="Low complexity" evidence="7">
    <location>
        <begin position="171"/>
        <end position="183"/>
    </location>
</feature>
<dbReference type="GO" id="GO:0045892">
    <property type="term" value="P:negative regulation of DNA-templated transcription"/>
    <property type="evidence" value="ECO:0007669"/>
    <property type="project" value="UniProtKB-UniRule"/>
</dbReference>
<feature type="compositionally biased region" description="Basic residues" evidence="7">
    <location>
        <begin position="153"/>
        <end position="168"/>
    </location>
</feature>
<comment type="subcellular location">
    <subcellularLocation>
        <location evidence="1 6">Nucleus</location>
    </subcellularLocation>
</comment>
<feature type="compositionally biased region" description="Polar residues" evidence="7">
    <location>
        <begin position="247"/>
        <end position="262"/>
    </location>
</feature>
<keyword evidence="8" id="KW-1185">Reference proteome</keyword>
<keyword evidence="5 6" id="KW-0539">Nucleus</keyword>
<evidence type="ECO:0000256" key="1">
    <source>
        <dbReference type="ARBA" id="ARBA00004123"/>
    </source>
</evidence>
<dbReference type="eggNOG" id="ENOG502QSY1">
    <property type="taxonomic scope" value="Eukaryota"/>
</dbReference>
<dbReference type="AlphaFoldDB" id="A0A1U7YV44"/>
<dbReference type="GO" id="GO:0005634">
    <property type="term" value="C:nucleus"/>
    <property type="evidence" value="ECO:0007669"/>
    <property type="project" value="UniProtKB-SubCell"/>
</dbReference>
<dbReference type="PROSITE" id="PS51754">
    <property type="entry name" value="OVATE"/>
    <property type="match status" value="1"/>
</dbReference>
<keyword evidence="4 6" id="KW-0804">Transcription</keyword>
<dbReference type="Pfam" id="PF04844">
    <property type="entry name" value="Ovate"/>
    <property type="match status" value="1"/>
</dbReference>
<gene>
    <name evidence="9" type="primary">LOC104588168</name>
</gene>
<dbReference type="PANTHER" id="PTHR33057:SF224">
    <property type="entry name" value="TRANSCRIPTION REPRESSOR"/>
    <property type="match status" value="1"/>
</dbReference>
<dbReference type="PANTHER" id="PTHR33057">
    <property type="entry name" value="TRANSCRIPTION REPRESSOR OFP7-RELATED"/>
    <property type="match status" value="1"/>
</dbReference>
<sequence>MAKHLKLRISRFFPTFHSCRSKDPSTLPENPHPVASGLSPVNPKAIDIDFPANAACPHFPPPLTVRNHYSFLKRHVSCAMASVTCGCRPISGGSGGQHGKSSGDMPQYKWKKEDKWHVVARVNEESPRRKIYNSSLPGDSEEHRPPMTEVKMTIKKKKQTSKKSKPRVRISTSSTDSGWFSSDGGEEVDDEETETLVCSSRSLSTDSFSDFNPRLETIRESPSVMKGLRGHKKNKQKNVKKLKRQVSRSNGGFASGKTTTECGSPETEVARLSVFRRMIPCVMDGKVRESFAVVKKSEDPYQDFKNSMLEMIVEKHMFEAKDLEQLLQCFLSLNSRQHHDVIVDAFSEIWESLFCKSPMTRYSTSSFH</sequence>
<dbReference type="OrthoDB" id="1928390at2759"/>
<keyword evidence="3 6" id="KW-0805">Transcription regulation</keyword>
<dbReference type="InterPro" id="IPR038933">
    <property type="entry name" value="Ovate"/>
</dbReference>
<dbReference type="RefSeq" id="XP_010244298.1">
    <property type="nucleotide sequence ID" value="XM_010245996.2"/>
</dbReference>
<protein>
    <recommendedName>
        <fullName evidence="6">Transcription repressor</fullName>
    </recommendedName>
    <alternativeName>
        <fullName evidence="6">Ovate family protein</fullName>
    </alternativeName>
</protein>
<dbReference type="FunCoup" id="A0A1U7YV44">
    <property type="interactions" value="89"/>
</dbReference>
<feature type="region of interest" description="Disordered" evidence="7">
    <location>
        <begin position="153"/>
        <end position="191"/>
    </location>
</feature>
<dbReference type="KEGG" id="nnu:104588168"/>
<evidence type="ECO:0000256" key="2">
    <source>
        <dbReference type="ARBA" id="ARBA00022491"/>
    </source>
</evidence>
<evidence type="ECO:0000256" key="4">
    <source>
        <dbReference type="ARBA" id="ARBA00023163"/>
    </source>
</evidence>
<dbReference type="InterPro" id="IPR006458">
    <property type="entry name" value="Ovate_C"/>
</dbReference>
<feature type="region of interest" description="Disordered" evidence="7">
    <location>
        <begin position="243"/>
        <end position="262"/>
    </location>
</feature>
<dbReference type="OMA" id="CETATIR"/>
<accession>A0A1U7YV44</accession>
<evidence type="ECO:0000256" key="7">
    <source>
        <dbReference type="SAM" id="MobiDB-lite"/>
    </source>
</evidence>
<organism evidence="8 9">
    <name type="scientific">Nelumbo nucifera</name>
    <name type="common">Sacred lotus</name>
    <dbReference type="NCBI Taxonomy" id="4432"/>
    <lineage>
        <taxon>Eukaryota</taxon>
        <taxon>Viridiplantae</taxon>
        <taxon>Streptophyta</taxon>
        <taxon>Embryophyta</taxon>
        <taxon>Tracheophyta</taxon>
        <taxon>Spermatophyta</taxon>
        <taxon>Magnoliopsida</taxon>
        <taxon>Proteales</taxon>
        <taxon>Nelumbonaceae</taxon>
        <taxon>Nelumbo</taxon>
    </lineage>
</organism>
<dbReference type="GeneID" id="104588168"/>
<evidence type="ECO:0000313" key="8">
    <source>
        <dbReference type="Proteomes" id="UP000189703"/>
    </source>
</evidence>
<evidence type="ECO:0000256" key="6">
    <source>
        <dbReference type="RuleBase" id="RU367028"/>
    </source>
</evidence>
<dbReference type="Proteomes" id="UP000189703">
    <property type="component" value="Unplaced"/>
</dbReference>
<dbReference type="NCBIfam" id="TIGR01568">
    <property type="entry name" value="A_thal_3678"/>
    <property type="match status" value="1"/>
</dbReference>
<name>A0A1U7YV44_NELNU</name>
<proteinExistence type="predicted"/>
<keyword evidence="2 6" id="KW-0678">Repressor</keyword>
<dbReference type="STRING" id="4432.A0A1U7YV44"/>
<evidence type="ECO:0000256" key="3">
    <source>
        <dbReference type="ARBA" id="ARBA00023015"/>
    </source>
</evidence>
<reference evidence="9" key="1">
    <citation type="submission" date="2025-08" db="UniProtKB">
        <authorList>
            <consortium name="RefSeq"/>
        </authorList>
    </citation>
    <scope>IDENTIFICATION</scope>
</reference>
<evidence type="ECO:0000256" key="5">
    <source>
        <dbReference type="ARBA" id="ARBA00023242"/>
    </source>
</evidence>